<evidence type="ECO:0000313" key="1">
    <source>
        <dbReference type="EMBL" id="GFO44391.1"/>
    </source>
</evidence>
<evidence type="ECO:0000313" key="2">
    <source>
        <dbReference type="Proteomes" id="UP000735302"/>
    </source>
</evidence>
<dbReference type="AlphaFoldDB" id="A0AAV4DJN2"/>
<accession>A0AAV4DJN2</accession>
<sequence>MANSVRERTRILQKLAGTNLGATLQSLKTIYISFIRPVLESAPIAILKLVAGCELLGLRRGEETVLAQLRSRRMGEGAPLRPMVEAFATQRPE</sequence>
<organism evidence="1 2">
    <name type="scientific">Plakobranchus ocellatus</name>
    <dbReference type="NCBI Taxonomy" id="259542"/>
    <lineage>
        <taxon>Eukaryota</taxon>
        <taxon>Metazoa</taxon>
        <taxon>Spiralia</taxon>
        <taxon>Lophotrochozoa</taxon>
        <taxon>Mollusca</taxon>
        <taxon>Gastropoda</taxon>
        <taxon>Heterobranchia</taxon>
        <taxon>Euthyneura</taxon>
        <taxon>Panpulmonata</taxon>
        <taxon>Sacoglossa</taxon>
        <taxon>Placobranchoidea</taxon>
        <taxon>Plakobranchidae</taxon>
        <taxon>Plakobranchus</taxon>
    </lineage>
</organism>
<comment type="caution">
    <text evidence="1">The sequence shown here is derived from an EMBL/GenBank/DDBJ whole genome shotgun (WGS) entry which is preliminary data.</text>
</comment>
<keyword evidence="2" id="KW-1185">Reference proteome</keyword>
<reference evidence="1 2" key="1">
    <citation type="journal article" date="2021" name="Elife">
        <title>Chloroplast acquisition without the gene transfer in kleptoplastic sea slugs, Plakobranchus ocellatus.</title>
        <authorList>
            <person name="Maeda T."/>
            <person name="Takahashi S."/>
            <person name="Yoshida T."/>
            <person name="Shimamura S."/>
            <person name="Takaki Y."/>
            <person name="Nagai Y."/>
            <person name="Toyoda A."/>
            <person name="Suzuki Y."/>
            <person name="Arimoto A."/>
            <person name="Ishii H."/>
            <person name="Satoh N."/>
            <person name="Nishiyama T."/>
            <person name="Hasebe M."/>
            <person name="Maruyama T."/>
            <person name="Minagawa J."/>
            <person name="Obokata J."/>
            <person name="Shigenobu S."/>
        </authorList>
    </citation>
    <scope>NUCLEOTIDE SEQUENCE [LARGE SCALE GENOMIC DNA]</scope>
</reference>
<gene>
    <name evidence="1" type="ORF">PoB_007089600</name>
</gene>
<proteinExistence type="predicted"/>
<dbReference type="Proteomes" id="UP000735302">
    <property type="component" value="Unassembled WGS sequence"/>
</dbReference>
<name>A0AAV4DJN2_9GAST</name>
<protein>
    <submittedName>
        <fullName evidence="1">Uncharacterized protein</fullName>
    </submittedName>
</protein>
<dbReference type="EMBL" id="BLXT01007956">
    <property type="protein sequence ID" value="GFO44391.1"/>
    <property type="molecule type" value="Genomic_DNA"/>
</dbReference>